<sequence>MYQRVAGGMFGVALGDALGATLEFMSAEEVKQNYGIHREIIGGGWLDLKPGEFTDDTEMTLSVAEGIVAAPDNPVGQIGKGFIDWFNTGPKDVGNTIRTSLSNYVILDNWDEASKHTAKSLDGKTAGNGALMRTLPISFAYYGDPEKIADRSRRICRMTHWDMIAEMAGVFYNILATCLMQEEKQAAWDKSWDWFAAYLYQEADVATVKLLADLKDLRRWEFTDLRASGFVYDTLVSALWCFYNTDTAEEAIINAVNLGDDADTVGAVTGGLAGVYYGYQALPQRWLRVVKQKDRIEQVSRNLHALCCK</sequence>
<evidence type="ECO:0000313" key="3">
    <source>
        <dbReference type="Proteomes" id="UP001329915"/>
    </source>
</evidence>
<proteinExistence type="predicted"/>
<accession>A0AAU0UMV0</accession>
<dbReference type="Proteomes" id="UP001329915">
    <property type="component" value="Chromosome"/>
</dbReference>
<dbReference type="AlphaFoldDB" id="A0AAU0UMV0"/>
<dbReference type="SUPFAM" id="SSF101478">
    <property type="entry name" value="ADP-ribosylglycohydrolase"/>
    <property type="match status" value="1"/>
</dbReference>
<reference evidence="2 3" key="1">
    <citation type="submission" date="2023-04" db="EMBL/GenBank/DDBJ databases">
        <authorList>
            <person name="Hsu D."/>
        </authorList>
    </citation>
    <scope>NUCLEOTIDE SEQUENCE [LARGE SCALE GENOMIC DNA]</scope>
    <source>
        <strain evidence="2 3">MK1</strain>
    </source>
</reference>
<dbReference type="PANTHER" id="PTHR16222:SF12">
    <property type="entry name" value="ADP-RIBOSYLGLYCOHYDROLASE-RELATED"/>
    <property type="match status" value="1"/>
</dbReference>
<name>A0AAU0UMV0_9FIRM</name>
<feature type="binding site" evidence="1">
    <location>
        <position position="264"/>
    </location>
    <ligand>
        <name>Mg(2+)</name>
        <dbReference type="ChEBI" id="CHEBI:18420"/>
        <label>1</label>
    </ligand>
</feature>
<keyword evidence="1" id="KW-0479">Metal-binding</keyword>
<feature type="binding site" evidence="1">
    <location>
        <position position="55"/>
    </location>
    <ligand>
        <name>Mg(2+)</name>
        <dbReference type="ChEBI" id="CHEBI:18420"/>
        <label>1</label>
    </ligand>
</feature>
<keyword evidence="3" id="KW-1185">Reference proteome</keyword>
<feature type="binding site" evidence="1">
    <location>
        <position position="261"/>
    </location>
    <ligand>
        <name>Mg(2+)</name>
        <dbReference type="ChEBI" id="CHEBI:18420"/>
        <label>1</label>
    </ligand>
</feature>
<dbReference type="KEGG" id="dbc:MFMK1_001703"/>
<dbReference type="GO" id="GO:0046872">
    <property type="term" value="F:metal ion binding"/>
    <property type="evidence" value="ECO:0007669"/>
    <property type="project" value="UniProtKB-KW"/>
</dbReference>
<organism evidence="2 3">
    <name type="scientific">Metallumcola ferriviriculae</name>
    <dbReference type="NCBI Taxonomy" id="3039180"/>
    <lineage>
        <taxon>Bacteria</taxon>
        <taxon>Bacillati</taxon>
        <taxon>Bacillota</taxon>
        <taxon>Clostridia</taxon>
        <taxon>Neomoorellales</taxon>
        <taxon>Desulfitibacteraceae</taxon>
        <taxon>Metallumcola</taxon>
    </lineage>
</organism>
<evidence type="ECO:0000256" key="1">
    <source>
        <dbReference type="PIRSR" id="PIRSR605502-1"/>
    </source>
</evidence>
<feature type="binding site" evidence="1">
    <location>
        <position position="54"/>
    </location>
    <ligand>
        <name>Mg(2+)</name>
        <dbReference type="ChEBI" id="CHEBI:18420"/>
        <label>1</label>
    </ligand>
</feature>
<keyword evidence="1" id="KW-0460">Magnesium</keyword>
<dbReference type="Gene3D" id="1.10.4080.10">
    <property type="entry name" value="ADP-ribosylation/Crystallin J1"/>
    <property type="match status" value="1"/>
</dbReference>
<feature type="binding site" evidence="1">
    <location>
        <position position="56"/>
    </location>
    <ligand>
        <name>Mg(2+)</name>
        <dbReference type="ChEBI" id="CHEBI:18420"/>
        <label>1</label>
    </ligand>
</feature>
<dbReference type="InterPro" id="IPR050792">
    <property type="entry name" value="ADP-ribosylglycohydrolase"/>
</dbReference>
<dbReference type="RefSeq" id="WP_366924709.1">
    <property type="nucleotide sequence ID" value="NZ_CP121694.1"/>
</dbReference>
<dbReference type="Pfam" id="PF03747">
    <property type="entry name" value="ADP_ribosyl_GH"/>
    <property type="match status" value="1"/>
</dbReference>
<gene>
    <name evidence="2" type="ORF">MFMK1_001703</name>
</gene>
<dbReference type="InterPro" id="IPR036705">
    <property type="entry name" value="Ribosyl_crysJ1_sf"/>
</dbReference>
<evidence type="ECO:0000313" key="2">
    <source>
        <dbReference type="EMBL" id="WRO21882.1"/>
    </source>
</evidence>
<dbReference type="PANTHER" id="PTHR16222">
    <property type="entry name" value="ADP-RIBOSYLGLYCOHYDROLASE"/>
    <property type="match status" value="1"/>
</dbReference>
<comment type="cofactor">
    <cofactor evidence="1">
        <name>Mg(2+)</name>
        <dbReference type="ChEBI" id="CHEBI:18420"/>
    </cofactor>
    <text evidence="1">Binds 2 magnesium ions per subunit.</text>
</comment>
<protein>
    <submittedName>
        <fullName evidence="2">ADP-ribosylglycohydrolase family protein</fullName>
    </submittedName>
</protein>
<feature type="binding site" evidence="1">
    <location>
        <position position="263"/>
    </location>
    <ligand>
        <name>Mg(2+)</name>
        <dbReference type="ChEBI" id="CHEBI:18420"/>
        <label>1</label>
    </ligand>
</feature>
<dbReference type="EMBL" id="CP121694">
    <property type="protein sequence ID" value="WRO21882.1"/>
    <property type="molecule type" value="Genomic_DNA"/>
</dbReference>
<dbReference type="InterPro" id="IPR005502">
    <property type="entry name" value="Ribosyl_crysJ1"/>
</dbReference>